<reference evidence="7" key="1">
    <citation type="journal article" date="2020" name="Cell">
        <title>Large-Scale Comparative Analyses of Tick Genomes Elucidate Their Genetic Diversity and Vector Capacities.</title>
        <authorList>
            <consortium name="Tick Genome and Microbiome Consortium (TIGMIC)"/>
            <person name="Jia N."/>
            <person name="Wang J."/>
            <person name="Shi W."/>
            <person name="Du L."/>
            <person name="Sun Y."/>
            <person name="Zhan W."/>
            <person name="Jiang J.F."/>
            <person name="Wang Q."/>
            <person name="Zhang B."/>
            <person name="Ji P."/>
            <person name="Bell-Sakyi L."/>
            <person name="Cui X.M."/>
            <person name="Yuan T.T."/>
            <person name="Jiang B.G."/>
            <person name="Yang W.F."/>
            <person name="Lam T.T."/>
            <person name="Chang Q.C."/>
            <person name="Ding S.J."/>
            <person name="Wang X.J."/>
            <person name="Zhu J.G."/>
            <person name="Ruan X.D."/>
            <person name="Zhao L."/>
            <person name="Wei J.T."/>
            <person name="Ye R.Z."/>
            <person name="Que T.C."/>
            <person name="Du C.H."/>
            <person name="Zhou Y.H."/>
            <person name="Cheng J.X."/>
            <person name="Dai P.F."/>
            <person name="Guo W.B."/>
            <person name="Han X.H."/>
            <person name="Huang E.J."/>
            <person name="Li L.F."/>
            <person name="Wei W."/>
            <person name="Gao Y.C."/>
            <person name="Liu J.Z."/>
            <person name="Shao H.Z."/>
            <person name="Wang X."/>
            <person name="Wang C.C."/>
            <person name="Yang T.C."/>
            <person name="Huo Q.B."/>
            <person name="Li W."/>
            <person name="Chen H.Y."/>
            <person name="Chen S.E."/>
            <person name="Zhou L.G."/>
            <person name="Ni X.B."/>
            <person name="Tian J.H."/>
            <person name="Sheng Y."/>
            <person name="Liu T."/>
            <person name="Pan Y.S."/>
            <person name="Xia L.Y."/>
            <person name="Li J."/>
            <person name="Zhao F."/>
            <person name="Cao W.C."/>
        </authorList>
    </citation>
    <scope>NUCLEOTIDE SEQUENCE</scope>
    <source>
        <strain evidence="7">Rmic-2018</strain>
    </source>
</reference>
<comment type="subcellular location">
    <subcellularLocation>
        <location evidence="1 4">Nucleus</location>
    </subcellularLocation>
</comment>
<dbReference type="InterPro" id="IPR009057">
    <property type="entry name" value="Homeodomain-like_sf"/>
</dbReference>
<feature type="domain" description="HTH psq-type" evidence="5">
    <location>
        <begin position="14"/>
        <end position="65"/>
    </location>
</feature>
<organism evidence="7 8">
    <name type="scientific">Rhipicephalus microplus</name>
    <name type="common">Cattle tick</name>
    <name type="synonym">Boophilus microplus</name>
    <dbReference type="NCBI Taxonomy" id="6941"/>
    <lineage>
        <taxon>Eukaryota</taxon>
        <taxon>Metazoa</taxon>
        <taxon>Ecdysozoa</taxon>
        <taxon>Arthropoda</taxon>
        <taxon>Chelicerata</taxon>
        <taxon>Arachnida</taxon>
        <taxon>Acari</taxon>
        <taxon>Parasitiformes</taxon>
        <taxon>Ixodida</taxon>
        <taxon>Ixodoidea</taxon>
        <taxon>Ixodidae</taxon>
        <taxon>Rhipicephalinae</taxon>
        <taxon>Rhipicephalus</taxon>
        <taxon>Boophilus</taxon>
    </lineage>
</organism>
<dbReference type="PANTHER" id="PTHR19303:SF73">
    <property type="entry name" value="PROTEIN PDC2"/>
    <property type="match status" value="1"/>
</dbReference>
<dbReference type="GO" id="GO:0005634">
    <property type="term" value="C:nucleus"/>
    <property type="evidence" value="ECO:0007669"/>
    <property type="project" value="UniProtKB-SubCell"/>
</dbReference>
<keyword evidence="2 4" id="KW-0238">DNA-binding</keyword>
<name>A0A9J6CWK8_RHIMP</name>
<evidence type="ECO:0008006" key="9">
    <source>
        <dbReference type="Google" id="ProtNLM"/>
    </source>
</evidence>
<keyword evidence="8" id="KW-1185">Reference proteome</keyword>
<feature type="DNA-binding region" description="H-T-H motif" evidence="4">
    <location>
        <begin position="41"/>
        <end position="61"/>
    </location>
</feature>
<keyword evidence="3 4" id="KW-0539">Nucleus</keyword>
<evidence type="ECO:0000259" key="5">
    <source>
        <dbReference type="PROSITE" id="PS50960"/>
    </source>
</evidence>
<accession>A0A9J6CWK8</accession>
<comment type="caution">
    <text evidence="7">The sequence shown here is derived from an EMBL/GenBank/DDBJ whole genome shotgun (WGS) entry which is preliminary data.</text>
</comment>
<reference evidence="7" key="2">
    <citation type="submission" date="2021-09" db="EMBL/GenBank/DDBJ databases">
        <authorList>
            <person name="Jia N."/>
            <person name="Wang J."/>
            <person name="Shi W."/>
            <person name="Du L."/>
            <person name="Sun Y."/>
            <person name="Zhan W."/>
            <person name="Jiang J."/>
            <person name="Wang Q."/>
            <person name="Zhang B."/>
            <person name="Ji P."/>
            <person name="Sakyi L.B."/>
            <person name="Cui X."/>
            <person name="Yuan T."/>
            <person name="Jiang B."/>
            <person name="Yang W."/>
            <person name="Lam T.T.-Y."/>
            <person name="Chang Q."/>
            <person name="Ding S."/>
            <person name="Wang X."/>
            <person name="Zhu J."/>
            <person name="Ruan X."/>
            <person name="Zhao L."/>
            <person name="Wei J."/>
            <person name="Que T."/>
            <person name="Du C."/>
            <person name="Cheng J."/>
            <person name="Dai P."/>
            <person name="Han X."/>
            <person name="Huang E."/>
            <person name="Gao Y."/>
            <person name="Liu J."/>
            <person name="Shao H."/>
            <person name="Ye R."/>
            <person name="Li L."/>
            <person name="Wei W."/>
            <person name="Wang X."/>
            <person name="Wang C."/>
            <person name="Huo Q."/>
            <person name="Li W."/>
            <person name="Guo W."/>
            <person name="Chen H."/>
            <person name="Chen S."/>
            <person name="Zhou L."/>
            <person name="Zhou L."/>
            <person name="Ni X."/>
            <person name="Tian J."/>
            <person name="Zhou Y."/>
            <person name="Sheng Y."/>
            <person name="Liu T."/>
            <person name="Pan Y."/>
            <person name="Xia L."/>
            <person name="Li J."/>
            <person name="Zhao F."/>
            <person name="Cao W."/>
        </authorList>
    </citation>
    <scope>NUCLEOTIDE SEQUENCE</scope>
    <source>
        <strain evidence="7">Rmic-2018</strain>
        <tissue evidence="7">Larvae</tissue>
    </source>
</reference>
<dbReference type="AlphaFoldDB" id="A0A9J6CWK8"/>
<gene>
    <name evidence="7" type="ORF">HPB51_028607</name>
</gene>
<dbReference type="Pfam" id="PF03221">
    <property type="entry name" value="HTH_Tnp_Tc5"/>
    <property type="match status" value="1"/>
</dbReference>
<dbReference type="PROSITE" id="PS50960">
    <property type="entry name" value="HTH_PSQ"/>
    <property type="match status" value="1"/>
</dbReference>
<dbReference type="InterPro" id="IPR007889">
    <property type="entry name" value="HTH_Psq"/>
</dbReference>
<evidence type="ECO:0000256" key="2">
    <source>
        <dbReference type="ARBA" id="ARBA00023125"/>
    </source>
</evidence>
<sequence length="162" mass="18395">MDKGSPMSSTSRAPMKRGKYVTMSMAKKAAIIKLVDSGRSRADVAKEFDISKQTISDYIKNKKILEAAEKPTGCRQKNVSQGTYPKLEEALLVWPKLTVASKVPVSGGLLKQKAETMALQMTIEGFKFSDRWLKNFKERFDLSFKKLWFICTVEKPTPRRLR</sequence>
<evidence type="ECO:0000313" key="7">
    <source>
        <dbReference type="EMBL" id="KAH7944676.1"/>
    </source>
</evidence>
<dbReference type="SMART" id="SM00674">
    <property type="entry name" value="CENPB"/>
    <property type="match status" value="1"/>
</dbReference>
<dbReference type="Gene3D" id="1.10.10.60">
    <property type="entry name" value="Homeodomain-like"/>
    <property type="match status" value="2"/>
</dbReference>
<dbReference type="PROSITE" id="PS51253">
    <property type="entry name" value="HTH_CENPB"/>
    <property type="match status" value="1"/>
</dbReference>
<dbReference type="Pfam" id="PF04218">
    <property type="entry name" value="CENP-B_N"/>
    <property type="match status" value="1"/>
</dbReference>
<evidence type="ECO:0000256" key="1">
    <source>
        <dbReference type="ARBA" id="ARBA00004123"/>
    </source>
</evidence>
<proteinExistence type="predicted"/>
<feature type="domain" description="HTH CENPB-type" evidence="6">
    <location>
        <begin position="75"/>
        <end position="146"/>
    </location>
</feature>
<protein>
    <recommendedName>
        <fullName evidence="9">Tick transposon</fullName>
    </recommendedName>
</protein>
<evidence type="ECO:0000313" key="8">
    <source>
        <dbReference type="Proteomes" id="UP000821866"/>
    </source>
</evidence>
<dbReference type="Proteomes" id="UP000821866">
    <property type="component" value="Unassembled WGS sequence"/>
</dbReference>
<evidence type="ECO:0000256" key="4">
    <source>
        <dbReference type="PROSITE-ProRule" id="PRU00320"/>
    </source>
</evidence>
<dbReference type="EMBL" id="JABSTU010005427">
    <property type="protein sequence ID" value="KAH7944676.1"/>
    <property type="molecule type" value="Genomic_DNA"/>
</dbReference>
<dbReference type="PANTHER" id="PTHR19303">
    <property type="entry name" value="TRANSPOSON"/>
    <property type="match status" value="1"/>
</dbReference>
<evidence type="ECO:0000256" key="3">
    <source>
        <dbReference type="ARBA" id="ARBA00023242"/>
    </source>
</evidence>
<dbReference type="SUPFAM" id="SSF46689">
    <property type="entry name" value="Homeodomain-like"/>
    <property type="match status" value="2"/>
</dbReference>
<evidence type="ECO:0000259" key="6">
    <source>
        <dbReference type="PROSITE" id="PS51253"/>
    </source>
</evidence>
<dbReference type="InterPro" id="IPR006600">
    <property type="entry name" value="HTH_CenpB_DNA-bd_dom"/>
</dbReference>
<dbReference type="VEuPathDB" id="VectorBase:LOC119177969"/>
<dbReference type="GO" id="GO:0003677">
    <property type="term" value="F:DNA binding"/>
    <property type="evidence" value="ECO:0007669"/>
    <property type="project" value="UniProtKB-UniRule"/>
</dbReference>
<dbReference type="InterPro" id="IPR050863">
    <property type="entry name" value="CenT-Element_Derived"/>
</dbReference>